<organism evidence="8 9">
    <name type="scientific">Panagrellus redivivus</name>
    <name type="common">Microworm</name>
    <dbReference type="NCBI Taxonomy" id="6233"/>
    <lineage>
        <taxon>Eukaryota</taxon>
        <taxon>Metazoa</taxon>
        <taxon>Ecdysozoa</taxon>
        <taxon>Nematoda</taxon>
        <taxon>Chromadorea</taxon>
        <taxon>Rhabditida</taxon>
        <taxon>Tylenchina</taxon>
        <taxon>Panagrolaimomorpha</taxon>
        <taxon>Panagrolaimoidea</taxon>
        <taxon>Panagrolaimidae</taxon>
        <taxon>Panagrellus</taxon>
    </lineage>
</organism>
<accession>A0A7E4W869</accession>
<evidence type="ECO:0000256" key="4">
    <source>
        <dbReference type="ARBA" id="ARBA00022980"/>
    </source>
</evidence>
<dbReference type="Pfam" id="PF09809">
    <property type="entry name" value="MRP-L27"/>
    <property type="match status" value="1"/>
</dbReference>
<sequence>MVRSLHPFHFRAPWPFVKNRLTGWRKIGPMVFENHKHPGQNREFPEISPKFMNNNDPRLRNYTRVAEAGYTNPETGKFVPVKEMRAELVVPDLAGFDLKPYVSYRTDAEIERRRTIYQKKVAEKGSEAAADLATTEDERWPPPAMTPKTLFDLYYADDVRQAFKKRQAGGNNDSS</sequence>
<keyword evidence="3" id="KW-0809">Transit peptide</keyword>
<reference evidence="8" key="1">
    <citation type="journal article" date="2013" name="Genetics">
        <title>The draft genome and transcriptome of Panagrellus redivivus are shaped by the harsh demands of a free-living lifestyle.</title>
        <authorList>
            <person name="Srinivasan J."/>
            <person name="Dillman A.R."/>
            <person name="Macchietto M.G."/>
            <person name="Heikkinen L."/>
            <person name="Lakso M."/>
            <person name="Fracchia K.M."/>
            <person name="Antoshechkin I."/>
            <person name="Mortazavi A."/>
            <person name="Wong G."/>
            <person name="Sternberg P.W."/>
        </authorList>
    </citation>
    <scope>NUCLEOTIDE SEQUENCE [LARGE SCALE GENOMIC DNA]</scope>
    <source>
        <strain evidence="8">MT8872</strain>
    </source>
</reference>
<name>A0A7E4W869_PANRE</name>
<evidence type="ECO:0000256" key="5">
    <source>
        <dbReference type="ARBA" id="ARBA00023128"/>
    </source>
</evidence>
<protein>
    <submittedName>
        <fullName evidence="9">39S ribosomal protein L41, mitochondrial</fullName>
    </submittedName>
</protein>
<dbReference type="Proteomes" id="UP000492821">
    <property type="component" value="Unassembled WGS sequence"/>
</dbReference>
<evidence type="ECO:0000313" key="9">
    <source>
        <dbReference type="WBParaSite" id="Pan_g7591.t1"/>
    </source>
</evidence>
<dbReference type="WBParaSite" id="Pan_g7591.t1">
    <property type="protein sequence ID" value="Pan_g7591.t1"/>
    <property type="gene ID" value="Pan_g7591"/>
</dbReference>
<reference evidence="9" key="2">
    <citation type="submission" date="2020-10" db="UniProtKB">
        <authorList>
            <consortium name="WormBaseParasite"/>
        </authorList>
    </citation>
    <scope>IDENTIFICATION</scope>
</reference>
<feature type="region of interest" description="Disordered" evidence="7">
    <location>
        <begin position="124"/>
        <end position="143"/>
    </location>
</feature>
<evidence type="ECO:0000256" key="7">
    <source>
        <dbReference type="SAM" id="MobiDB-lite"/>
    </source>
</evidence>
<proteinExistence type="inferred from homology"/>
<evidence type="ECO:0000256" key="1">
    <source>
        <dbReference type="ARBA" id="ARBA00004173"/>
    </source>
</evidence>
<keyword evidence="4" id="KW-0689">Ribosomal protein</keyword>
<dbReference type="PANTHER" id="PTHR21338">
    <property type="entry name" value="MITOCHONDRIAL RIBOSOMAL PROTEIN L41"/>
    <property type="match status" value="1"/>
</dbReference>
<evidence type="ECO:0000313" key="8">
    <source>
        <dbReference type="Proteomes" id="UP000492821"/>
    </source>
</evidence>
<comment type="subcellular location">
    <subcellularLocation>
        <location evidence="1">Mitochondrion</location>
    </subcellularLocation>
</comment>
<dbReference type="GO" id="GO:0006412">
    <property type="term" value="P:translation"/>
    <property type="evidence" value="ECO:0007669"/>
    <property type="project" value="TreeGrafter"/>
</dbReference>
<dbReference type="AlphaFoldDB" id="A0A7E4W869"/>
<comment type="similarity">
    <text evidence="2">Belongs to the mitochondrion-specific ribosomal protein mL41 family.</text>
</comment>
<keyword evidence="6" id="KW-0687">Ribonucleoprotein</keyword>
<feature type="region of interest" description="Disordered" evidence="7">
    <location>
        <begin position="35"/>
        <end position="56"/>
    </location>
</feature>
<dbReference type="InterPro" id="IPR019189">
    <property type="entry name" value="Ribosomal_mL41"/>
</dbReference>
<dbReference type="PANTHER" id="PTHR21338:SF0">
    <property type="entry name" value="LARGE RIBOSOMAL SUBUNIT PROTEIN ML41"/>
    <property type="match status" value="1"/>
</dbReference>
<keyword evidence="5" id="KW-0496">Mitochondrion</keyword>
<keyword evidence="8" id="KW-1185">Reference proteome</keyword>
<dbReference type="GO" id="GO:0005762">
    <property type="term" value="C:mitochondrial large ribosomal subunit"/>
    <property type="evidence" value="ECO:0007669"/>
    <property type="project" value="InterPro"/>
</dbReference>
<evidence type="ECO:0000256" key="6">
    <source>
        <dbReference type="ARBA" id="ARBA00023274"/>
    </source>
</evidence>
<evidence type="ECO:0000256" key="3">
    <source>
        <dbReference type="ARBA" id="ARBA00022946"/>
    </source>
</evidence>
<evidence type="ECO:0000256" key="2">
    <source>
        <dbReference type="ARBA" id="ARBA00010152"/>
    </source>
</evidence>
<dbReference type="GO" id="GO:0003735">
    <property type="term" value="F:structural constituent of ribosome"/>
    <property type="evidence" value="ECO:0007669"/>
    <property type="project" value="InterPro"/>
</dbReference>